<evidence type="ECO:0000256" key="2">
    <source>
        <dbReference type="ARBA" id="ARBA00023125"/>
    </source>
</evidence>
<dbReference type="PROSITE" id="PS51736">
    <property type="entry name" value="RECOMBINASES_3"/>
    <property type="match status" value="1"/>
</dbReference>
<keyword evidence="3" id="KW-0233">DNA recombination</keyword>
<dbReference type="InterPro" id="IPR006119">
    <property type="entry name" value="Resolv_N"/>
</dbReference>
<dbReference type="SMART" id="SM00857">
    <property type="entry name" value="Resolvase"/>
    <property type="match status" value="1"/>
</dbReference>
<keyword evidence="1" id="KW-0229">DNA integration</keyword>
<dbReference type="InterPro" id="IPR050639">
    <property type="entry name" value="SSR_resolvase"/>
</dbReference>
<feature type="domain" description="Resolvase/invertase-type recombinase catalytic" evidence="6">
    <location>
        <begin position="2"/>
        <end position="134"/>
    </location>
</feature>
<dbReference type="Pfam" id="PF00239">
    <property type="entry name" value="Resolvase"/>
    <property type="match status" value="1"/>
</dbReference>
<keyword evidence="8" id="KW-1185">Reference proteome</keyword>
<evidence type="ECO:0000259" key="6">
    <source>
        <dbReference type="PROSITE" id="PS51736"/>
    </source>
</evidence>
<proteinExistence type="predicted"/>
<dbReference type="Gene3D" id="3.40.50.1390">
    <property type="entry name" value="Resolvase, N-terminal catalytic domain"/>
    <property type="match status" value="1"/>
</dbReference>
<evidence type="ECO:0000256" key="1">
    <source>
        <dbReference type="ARBA" id="ARBA00022908"/>
    </source>
</evidence>
<reference evidence="7 8" key="1">
    <citation type="submission" date="2020-08" db="EMBL/GenBank/DDBJ databases">
        <title>Genomic Encyclopedia of Type Strains, Phase IV (KMG-IV): sequencing the most valuable type-strain genomes for metagenomic binning, comparative biology and taxonomic classification.</title>
        <authorList>
            <person name="Goeker M."/>
        </authorList>
    </citation>
    <scope>NUCLEOTIDE SEQUENCE [LARGE SCALE GENOMIC DNA]</scope>
    <source>
        <strain evidence="7 8">DSM 2163</strain>
    </source>
</reference>
<dbReference type="EMBL" id="JACHOP010000016">
    <property type="protein sequence ID" value="MBB5758675.1"/>
    <property type="molecule type" value="Genomic_DNA"/>
</dbReference>
<gene>
    <name evidence="7" type="ORF">HNR00_003398</name>
</gene>
<evidence type="ECO:0000256" key="4">
    <source>
        <dbReference type="PIRSR" id="PIRSR606118-50"/>
    </source>
</evidence>
<accession>A0A840ZNP7</accession>
<dbReference type="Proteomes" id="UP000583454">
    <property type="component" value="Unassembled WGS sequence"/>
</dbReference>
<feature type="active site" description="O-(5'-phospho-DNA)-serine intermediate" evidence="4 5">
    <location>
        <position position="10"/>
    </location>
</feature>
<dbReference type="PROSITE" id="PS00397">
    <property type="entry name" value="RECOMBINASES_1"/>
    <property type="match status" value="1"/>
</dbReference>
<evidence type="ECO:0000256" key="3">
    <source>
        <dbReference type="ARBA" id="ARBA00023172"/>
    </source>
</evidence>
<dbReference type="InterPro" id="IPR036162">
    <property type="entry name" value="Resolvase-like_N_sf"/>
</dbReference>
<dbReference type="PANTHER" id="PTHR30461">
    <property type="entry name" value="DNA-INVERTASE FROM LAMBDOID PROPHAGE"/>
    <property type="match status" value="1"/>
</dbReference>
<dbReference type="PANTHER" id="PTHR30461:SF2">
    <property type="entry name" value="SERINE RECOMBINASE PINE-RELATED"/>
    <property type="match status" value="1"/>
</dbReference>
<evidence type="ECO:0000313" key="7">
    <source>
        <dbReference type="EMBL" id="MBB5758675.1"/>
    </source>
</evidence>
<dbReference type="CDD" id="cd03768">
    <property type="entry name" value="SR_ResInv"/>
    <property type="match status" value="1"/>
</dbReference>
<dbReference type="InterPro" id="IPR006118">
    <property type="entry name" value="Recombinase_CS"/>
</dbReference>
<dbReference type="GO" id="GO:0015074">
    <property type="term" value="P:DNA integration"/>
    <property type="evidence" value="ECO:0007669"/>
    <property type="project" value="UniProtKB-KW"/>
</dbReference>
<dbReference type="AlphaFoldDB" id="A0A840ZNP7"/>
<dbReference type="Gene3D" id="1.10.10.60">
    <property type="entry name" value="Homeodomain-like"/>
    <property type="match status" value="1"/>
</dbReference>
<organism evidence="7 8">
    <name type="scientific">Methylorubrum rhodinum</name>
    <dbReference type="NCBI Taxonomy" id="29428"/>
    <lineage>
        <taxon>Bacteria</taxon>
        <taxon>Pseudomonadati</taxon>
        <taxon>Pseudomonadota</taxon>
        <taxon>Alphaproteobacteria</taxon>
        <taxon>Hyphomicrobiales</taxon>
        <taxon>Methylobacteriaceae</taxon>
        <taxon>Methylorubrum</taxon>
    </lineage>
</organism>
<name>A0A840ZNP7_9HYPH</name>
<sequence length="189" mass="21230">MRKIGYLRVSTQEQRPDRQIDALESRCDALRIETVSATSRRRPVYDALMDEIEPGDTFVVLDLDRAFRSVIDAVSTAERLLARGIGFEIVNLQVDTATPEGMYVYTVMSANAAFERQMLIKRTKEGLAAARRRGKRLGRPPKLTAAHLELARAALADQSQTLTALARQFEVRPWTLTRALERGLSKNVS</sequence>
<keyword evidence="2" id="KW-0238">DNA-binding</keyword>
<evidence type="ECO:0000313" key="8">
    <source>
        <dbReference type="Proteomes" id="UP000583454"/>
    </source>
</evidence>
<dbReference type="GO" id="GO:0003677">
    <property type="term" value="F:DNA binding"/>
    <property type="evidence" value="ECO:0007669"/>
    <property type="project" value="UniProtKB-KW"/>
</dbReference>
<dbReference type="GO" id="GO:0000150">
    <property type="term" value="F:DNA strand exchange activity"/>
    <property type="evidence" value="ECO:0007669"/>
    <property type="project" value="InterPro"/>
</dbReference>
<dbReference type="RefSeq" id="WP_183571312.1">
    <property type="nucleotide sequence ID" value="NZ_JACHOP010000016.1"/>
</dbReference>
<comment type="caution">
    <text evidence="7">The sequence shown here is derived from an EMBL/GenBank/DDBJ whole genome shotgun (WGS) entry which is preliminary data.</text>
</comment>
<protein>
    <submittedName>
        <fullName evidence="7">DNA invertase Pin-like site-specific DNA recombinase</fullName>
    </submittedName>
</protein>
<dbReference type="SUPFAM" id="SSF53041">
    <property type="entry name" value="Resolvase-like"/>
    <property type="match status" value="1"/>
</dbReference>
<evidence type="ECO:0000256" key="5">
    <source>
        <dbReference type="PROSITE-ProRule" id="PRU10137"/>
    </source>
</evidence>